<dbReference type="Proteomes" id="UP000002949">
    <property type="component" value="Unassembled WGS sequence"/>
</dbReference>
<dbReference type="EMBL" id="AGSN01000229">
    <property type="protein sequence ID" value="EHH04180.1"/>
    <property type="molecule type" value="Genomic_DNA"/>
</dbReference>
<evidence type="ECO:0000313" key="2">
    <source>
        <dbReference type="Proteomes" id="UP000002949"/>
    </source>
</evidence>
<protein>
    <submittedName>
        <fullName evidence="1">Uncharacterized protein</fullName>
    </submittedName>
</protein>
<dbReference type="AlphaFoldDB" id="G6YK37"/>
<proteinExistence type="predicted"/>
<sequence>MHEINGARGIVRFSTAVVQHDKALQRADGPNHAIFLKKAAVRFTRELLPNLEQDIDAWKSWGYATTCNAVSREAGGQEGKEACRAMAARVAQLDHALISQVDPKALSLLSSSFGRHFPIAECRNGMIRIAKVCRDDRSILQELNSQSLALLVNGFSKWPEDCHGAIVAIAREVHHRADQLSRSKPQELSTLVNGLSKWPQEENTRRAALAIALEVLRRTNQLSGFNPQELANLVNGFAKWPDDCRPAIVAIANEIIHRPGRPDARLAASTSQGLAHLVNGFSKWPEELSWRHSCNRP</sequence>
<name>G6YK37_9HYPH</name>
<evidence type="ECO:0000313" key="1">
    <source>
        <dbReference type="EMBL" id="EHH04180.1"/>
    </source>
</evidence>
<dbReference type="PATRIC" id="fig|1082933.3.peg.6178"/>
<organism evidence="1 2">
    <name type="scientific">Mesorhizobium amorphae CCNWGS0123</name>
    <dbReference type="NCBI Taxonomy" id="1082933"/>
    <lineage>
        <taxon>Bacteria</taxon>
        <taxon>Pseudomonadati</taxon>
        <taxon>Pseudomonadota</taxon>
        <taxon>Alphaproteobacteria</taxon>
        <taxon>Hyphomicrobiales</taxon>
        <taxon>Phyllobacteriaceae</taxon>
        <taxon>Mesorhizobium</taxon>
    </lineage>
</organism>
<keyword evidence="2" id="KW-1185">Reference proteome</keyword>
<dbReference type="eggNOG" id="COG0703">
    <property type="taxonomic scope" value="Bacteria"/>
</dbReference>
<reference evidence="1 2" key="1">
    <citation type="journal article" date="2012" name="J. Bacteriol.">
        <title>Draft Genome Sequence of Plant Growth-Promoting Rhizobium Mesorhizobium amorphae, Isolated from Zinc-Lead Mine Tailings.</title>
        <authorList>
            <person name="Hao X."/>
            <person name="Lin Y."/>
            <person name="Johnstone L."/>
            <person name="Baltrus D.A."/>
            <person name="Miller S.J."/>
            <person name="Wei G."/>
            <person name="Rensing C."/>
        </authorList>
    </citation>
    <scope>NUCLEOTIDE SEQUENCE [LARGE SCALE GENOMIC DNA]</scope>
    <source>
        <strain evidence="1 2">CCNWGS0123</strain>
    </source>
</reference>
<gene>
    <name evidence="1" type="ORF">MEA186_31856</name>
</gene>
<accession>G6YK37</accession>